<evidence type="ECO:0000313" key="2">
    <source>
        <dbReference type="Proteomes" id="UP000051735"/>
    </source>
</evidence>
<accession>A0ABR5PMS0</accession>
<keyword evidence="2" id="KW-1185">Reference proteome</keyword>
<sequence>MKNVVKHELVSKGVKMKKGIIALGISCLLLGIFSTMPIAKPQSVHAASTMKYGADRKFTVPRKMRGTWVSRSKKTAYKSFKLTAHTVTFTGLSYYYKRYNGKWNLYHMNDRWYSKYMYTMTGVRANSYAQKHHWLAARKDQGGKYFFKLDWTNDNAFSFFLNNKSKKVLHFENESYNNDYYRR</sequence>
<protein>
    <submittedName>
        <fullName evidence="1">Uncharacterized protein</fullName>
    </submittedName>
</protein>
<evidence type="ECO:0000313" key="1">
    <source>
        <dbReference type="EMBL" id="KRM31699.1"/>
    </source>
</evidence>
<proteinExistence type="predicted"/>
<dbReference type="Proteomes" id="UP000051735">
    <property type="component" value="Unassembled WGS sequence"/>
</dbReference>
<gene>
    <name evidence="1" type="ORF">FC44_GL000396</name>
</gene>
<name>A0ABR5PMS0_9LACO</name>
<organism evidence="1 2">
    <name type="scientific">Lactobacillus intestinalis DSM 6629</name>
    <dbReference type="NCBI Taxonomy" id="1423761"/>
    <lineage>
        <taxon>Bacteria</taxon>
        <taxon>Bacillati</taxon>
        <taxon>Bacillota</taxon>
        <taxon>Bacilli</taxon>
        <taxon>Lactobacillales</taxon>
        <taxon>Lactobacillaceae</taxon>
        <taxon>Lactobacillus</taxon>
    </lineage>
</organism>
<comment type="caution">
    <text evidence="1">The sequence shown here is derived from an EMBL/GenBank/DDBJ whole genome shotgun (WGS) entry which is preliminary data.</text>
</comment>
<dbReference type="EMBL" id="AZGN01000052">
    <property type="protein sequence ID" value="KRM31699.1"/>
    <property type="molecule type" value="Genomic_DNA"/>
</dbReference>
<reference evidence="1 2" key="1">
    <citation type="journal article" date="2015" name="Genome Announc.">
        <title>Expanding the biotechnology potential of lactobacilli through comparative genomics of 213 strains and associated genera.</title>
        <authorList>
            <person name="Sun Z."/>
            <person name="Harris H.M."/>
            <person name="McCann A."/>
            <person name="Guo C."/>
            <person name="Argimon S."/>
            <person name="Zhang W."/>
            <person name="Yang X."/>
            <person name="Jeffery I.B."/>
            <person name="Cooney J.C."/>
            <person name="Kagawa T.F."/>
            <person name="Liu W."/>
            <person name="Song Y."/>
            <person name="Salvetti E."/>
            <person name="Wrobel A."/>
            <person name="Rasinkangas P."/>
            <person name="Parkhill J."/>
            <person name="Rea M.C."/>
            <person name="O'Sullivan O."/>
            <person name="Ritari J."/>
            <person name="Douillard F.P."/>
            <person name="Paul Ross R."/>
            <person name="Yang R."/>
            <person name="Briner A.E."/>
            <person name="Felis G.E."/>
            <person name="de Vos W.M."/>
            <person name="Barrangou R."/>
            <person name="Klaenhammer T.R."/>
            <person name="Caufield P.W."/>
            <person name="Cui Y."/>
            <person name="Zhang H."/>
            <person name="O'Toole P.W."/>
        </authorList>
    </citation>
    <scope>NUCLEOTIDE SEQUENCE [LARGE SCALE GENOMIC DNA]</scope>
    <source>
        <strain evidence="1 2">DSM 6629</strain>
    </source>
</reference>